<evidence type="ECO:0000256" key="7">
    <source>
        <dbReference type="ARBA" id="ARBA00023136"/>
    </source>
</evidence>
<dbReference type="AlphaFoldDB" id="A0A1I0E7C4"/>
<dbReference type="GO" id="GO:0015250">
    <property type="term" value="F:water channel activity"/>
    <property type="evidence" value="ECO:0007669"/>
    <property type="project" value="TreeGrafter"/>
</dbReference>
<evidence type="ECO:0000256" key="5">
    <source>
        <dbReference type="ARBA" id="ARBA00022692"/>
    </source>
</evidence>
<keyword evidence="4" id="KW-1003">Cell membrane</keyword>
<keyword evidence="11" id="KW-1185">Reference proteome</keyword>
<evidence type="ECO:0000256" key="8">
    <source>
        <dbReference type="RuleBase" id="RU000477"/>
    </source>
</evidence>
<feature type="transmembrane region" description="Helical" evidence="9">
    <location>
        <begin position="83"/>
        <end position="106"/>
    </location>
</feature>
<evidence type="ECO:0000256" key="2">
    <source>
        <dbReference type="ARBA" id="ARBA00006175"/>
    </source>
</evidence>
<dbReference type="InterPro" id="IPR000425">
    <property type="entry name" value="MIP"/>
</dbReference>
<feature type="transmembrane region" description="Helical" evidence="9">
    <location>
        <begin position="121"/>
        <end position="143"/>
    </location>
</feature>
<keyword evidence="6 9" id="KW-1133">Transmembrane helix</keyword>
<reference evidence="10 11" key="1">
    <citation type="submission" date="2016-10" db="EMBL/GenBank/DDBJ databases">
        <authorList>
            <person name="de Groot N.N."/>
        </authorList>
    </citation>
    <scope>NUCLEOTIDE SEQUENCE [LARGE SCALE GENOMIC DNA]</scope>
    <source>
        <strain evidence="10 11">KH1P1</strain>
    </source>
</reference>
<dbReference type="eggNOG" id="COG0580">
    <property type="taxonomic scope" value="Bacteria"/>
</dbReference>
<keyword evidence="7 9" id="KW-0472">Membrane</keyword>
<dbReference type="GO" id="GO:0005886">
    <property type="term" value="C:plasma membrane"/>
    <property type="evidence" value="ECO:0007669"/>
    <property type="project" value="UniProtKB-SubCell"/>
</dbReference>
<name>A0A1I0E7C4_9FIRM</name>
<dbReference type="RefSeq" id="WP_330386941.1">
    <property type="nucleotide sequence ID" value="NZ_FOIL01000017.1"/>
</dbReference>
<gene>
    <name evidence="10" type="ORF">SAMN04487771_10171</name>
</gene>
<dbReference type="PROSITE" id="PS00221">
    <property type="entry name" value="MIP"/>
    <property type="match status" value="1"/>
</dbReference>
<evidence type="ECO:0000256" key="6">
    <source>
        <dbReference type="ARBA" id="ARBA00022989"/>
    </source>
</evidence>
<dbReference type="SUPFAM" id="SSF81338">
    <property type="entry name" value="Aquaporin-like"/>
    <property type="match status" value="1"/>
</dbReference>
<protein>
    <submittedName>
        <fullName evidence="10">Aquaporin Z</fullName>
    </submittedName>
</protein>
<evidence type="ECO:0000313" key="11">
    <source>
        <dbReference type="Proteomes" id="UP000199820"/>
    </source>
</evidence>
<dbReference type="EMBL" id="FOIL01000017">
    <property type="protein sequence ID" value="SET40884.1"/>
    <property type="molecule type" value="Genomic_DNA"/>
</dbReference>
<dbReference type="InterPro" id="IPR023271">
    <property type="entry name" value="Aquaporin-like"/>
</dbReference>
<keyword evidence="5 8" id="KW-0812">Transmembrane</keyword>
<dbReference type="STRING" id="1526.SAMN02910262_00342"/>
<feature type="transmembrane region" description="Helical" evidence="9">
    <location>
        <begin position="191"/>
        <end position="216"/>
    </location>
</feature>
<dbReference type="InterPro" id="IPR022357">
    <property type="entry name" value="MIP_CS"/>
</dbReference>
<comment type="similarity">
    <text evidence="2 8">Belongs to the MIP/aquaporin (TC 1.A.8) family.</text>
</comment>
<evidence type="ECO:0000256" key="9">
    <source>
        <dbReference type="SAM" id="Phobius"/>
    </source>
</evidence>
<dbReference type="PRINTS" id="PR00783">
    <property type="entry name" value="MINTRINSICP"/>
</dbReference>
<proteinExistence type="inferred from homology"/>
<evidence type="ECO:0000313" key="10">
    <source>
        <dbReference type="EMBL" id="SET40884.1"/>
    </source>
</evidence>
<sequence>MNNLKAYVAEFIGTLVLVVFGCGTAATIGTSSEAGTGYLLTALAFGLVIVAMAYSMGNISGCHINPAVSLAMTVAGRMDIVDFAGYVVAQFLGATVGAGILVAIVGTDSGLAANSLYNGSFLASFLIELILTFVFVLAVLGVTSRSEFSAVAGLVIGLSLTLVHIFGIAYTGTSVNPARSFGPALFAGGDALKALPCFMIAPLLGGALAGVCWLFLDDER</sequence>
<dbReference type="Pfam" id="PF00230">
    <property type="entry name" value="MIP"/>
    <property type="match status" value="1"/>
</dbReference>
<feature type="transmembrane region" description="Helical" evidence="9">
    <location>
        <begin position="35"/>
        <end position="54"/>
    </location>
</feature>
<dbReference type="Proteomes" id="UP000199820">
    <property type="component" value="Unassembled WGS sequence"/>
</dbReference>
<accession>A0A1I0E7C4</accession>
<keyword evidence="3 8" id="KW-0813">Transport</keyword>
<dbReference type="PROSITE" id="PS51257">
    <property type="entry name" value="PROKAR_LIPOPROTEIN"/>
    <property type="match status" value="1"/>
</dbReference>
<evidence type="ECO:0000256" key="1">
    <source>
        <dbReference type="ARBA" id="ARBA00004651"/>
    </source>
</evidence>
<evidence type="ECO:0000256" key="3">
    <source>
        <dbReference type="ARBA" id="ARBA00022448"/>
    </source>
</evidence>
<feature type="transmembrane region" description="Helical" evidence="9">
    <location>
        <begin position="150"/>
        <end position="171"/>
    </location>
</feature>
<evidence type="ECO:0000256" key="4">
    <source>
        <dbReference type="ARBA" id="ARBA00022475"/>
    </source>
</evidence>
<organism evidence="10 11">
    <name type="scientific">[Clostridium] aminophilum</name>
    <dbReference type="NCBI Taxonomy" id="1526"/>
    <lineage>
        <taxon>Bacteria</taxon>
        <taxon>Bacillati</taxon>
        <taxon>Bacillota</taxon>
        <taxon>Clostridia</taxon>
        <taxon>Lachnospirales</taxon>
        <taxon>Lachnospiraceae</taxon>
    </lineage>
</organism>
<dbReference type="PANTHER" id="PTHR19139">
    <property type="entry name" value="AQUAPORIN TRANSPORTER"/>
    <property type="match status" value="1"/>
</dbReference>
<dbReference type="PANTHER" id="PTHR19139:SF199">
    <property type="entry name" value="MIP17260P"/>
    <property type="match status" value="1"/>
</dbReference>
<comment type="subcellular location">
    <subcellularLocation>
        <location evidence="1">Cell membrane</location>
        <topology evidence="1">Multi-pass membrane protein</topology>
    </subcellularLocation>
</comment>
<feature type="transmembrane region" description="Helical" evidence="9">
    <location>
        <begin position="7"/>
        <end position="29"/>
    </location>
</feature>
<dbReference type="InterPro" id="IPR034294">
    <property type="entry name" value="Aquaporin_transptr"/>
</dbReference>
<dbReference type="Gene3D" id="1.20.1080.10">
    <property type="entry name" value="Glycerol uptake facilitator protein"/>
    <property type="match status" value="1"/>
</dbReference>